<keyword evidence="5 9" id="KW-0798">TonB box</keyword>
<evidence type="ECO:0000256" key="1">
    <source>
        <dbReference type="ARBA" id="ARBA00004571"/>
    </source>
</evidence>
<keyword evidence="4 8" id="KW-0812">Transmembrane</keyword>
<feature type="domain" description="TonB-dependent receptor-like beta-barrel" evidence="11">
    <location>
        <begin position="454"/>
        <end position="872"/>
    </location>
</feature>
<keyword evidence="6 8" id="KW-0472">Membrane</keyword>
<evidence type="ECO:0000256" key="5">
    <source>
        <dbReference type="ARBA" id="ARBA00023077"/>
    </source>
</evidence>
<evidence type="ECO:0000256" key="3">
    <source>
        <dbReference type="ARBA" id="ARBA00022452"/>
    </source>
</evidence>
<dbReference type="SUPFAM" id="SSF56935">
    <property type="entry name" value="Porins"/>
    <property type="match status" value="1"/>
</dbReference>
<keyword evidence="7 8" id="KW-0998">Cell outer membrane</keyword>
<gene>
    <name evidence="13" type="ORF">PQ465_03190</name>
</gene>
<comment type="similarity">
    <text evidence="8 9">Belongs to the TonB-dependent receptor family.</text>
</comment>
<keyword evidence="10" id="KW-0732">Signal</keyword>
<dbReference type="Pfam" id="PF00593">
    <property type="entry name" value="TonB_dep_Rec_b-barrel"/>
    <property type="match status" value="1"/>
</dbReference>
<dbReference type="Pfam" id="PF13715">
    <property type="entry name" value="CarbopepD_reg_2"/>
    <property type="match status" value="1"/>
</dbReference>
<reference evidence="13 14" key="1">
    <citation type="submission" date="2023-02" db="EMBL/GenBank/DDBJ databases">
        <title>Genome sequence of Sphingobacterium sp. KACC 22765.</title>
        <authorList>
            <person name="Kim S."/>
            <person name="Heo J."/>
            <person name="Kwon S.-W."/>
        </authorList>
    </citation>
    <scope>NUCLEOTIDE SEQUENCE [LARGE SCALE GENOMIC DNA]</scope>
    <source>
        <strain evidence="13 14">KACC 22765</strain>
    </source>
</reference>
<accession>A0ABY7WIF3</accession>
<proteinExistence type="inferred from homology"/>
<dbReference type="InterPro" id="IPR037066">
    <property type="entry name" value="Plug_dom_sf"/>
</dbReference>
<evidence type="ECO:0000256" key="7">
    <source>
        <dbReference type="ARBA" id="ARBA00023237"/>
    </source>
</evidence>
<feature type="signal peptide" evidence="10">
    <location>
        <begin position="1"/>
        <end position="20"/>
    </location>
</feature>
<dbReference type="EMBL" id="CP117880">
    <property type="protein sequence ID" value="WDF69397.1"/>
    <property type="molecule type" value="Genomic_DNA"/>
</dbReference>
<keyword evidence="13" id="KW-0675">Receptor</keyword>
<dbReference type="NCBIfam" id="TIGR04057">
    <property type="entry name" value="SusC_RagA_signa"/>
    <property type="match status" value="1"/>
</dbReference>
<dbReference type="Pfam" id="PF07715">
    <property type="entry name" value="Plug"/>
    <property type="match status" value="1"/>
</dbReference>
<keyword evidence="3 8" id="KW-1134">Transmembrane beta strand</keyword>
<dbReference type="InterPro" id="IPR023997">
    <property type="entry name" value="TonB-dep_OMP_SusC/RagA_CS"/>
</dbReference>
<evidence type="ECO:0000256" key="2">
    <source>
        <dbReference type="ARBA" id="ARBA00022448"/>
    </source>
</evidence>
<keyword evidence="2 8" id="KW-0813">Transport</keyword>
<dbReference type="PROSITE" id="PS52016">
    <property type="entry name" value="TONB_DEPENDENT_REC_3"/>
    <property type="match status" value="1"/>
</dbReference>
<dbReference type="Gene3D" id="2.60.40.1120">
    <property type="entry name" value="Carboxypeptidase-like, regulatory domain"/>
    <property type="match status" value="1"/>
</dbReference>
<dbReference type="NCBIfam" id="TIGR04056">
    <property type="entry name" value="OMP_RagA_SusC"/>
    <property type="match status" value="1"/>
</dbReference>
<dbReference type="SUPFAM" id="SSF49464">
    <property type="entry name" value="Carboxypeptidase regulatory domain-like"/>
    <property type="match status" value="1"/>
</dbReference>
<dbReference type="InterPro" id="IPR000531">
    <property type="entry name" value="Beta-barrel_TonB"/>
</dbReference>
<organism evidence="13 14">
    <name type="scientific">Sphingobacterium oryzagri</name>
    <dbReference type="NCBI Taxonomy" id="3025669"/>
    <lineage>
        <taxon>Bacteria</taxon>
        <taxon>Pseudomonadati</taxon>
        <taxon>Bacteroidota</taxon>
        <taxon>Sphingobacteriia</taxon>
        <taxon>Sphingobacteriales</taxon>
        <taxon>Sphingobacteriaceae</taxon>
        <taxon>Sphingobacterium</taxon>
    </lineage>
</organism>
<evidence type="ECO:0000256" key="10">
    <source>
        <dbReference type="SAM" id="SignalP"/>
    </source>
</evidence>
<dbReference type="Gene3D" id="2.170.130.10">
    <property type="entry name" value="TonB-dependent receptor, plug domain"/>
    <property type="match status" value="1"/>
</dbReference>
<dbReference type="Proteomes" id="UP001221558">
    <property type="component" value="Chromosome"/>
</dbReference>
<evidence type="ECO:0000256" key="8">
    <source>
        <dbReference type="PROSITE-ProRule" id="PRU01360"/>
    </source>
</evidence>
<feature type="chain" id="PRO_5047273658" evidence="10">
    <location>
        <begin position="21"/>
        <end position="1023"/>
    </location>
</feature>
<dbReference type="InterPro" id="IPR012910">
    <property type="entry name" value="Plug_dom"/>
</dbReference>
<keyword evidence="14" id="KW-1185">Reference proteome</keyword>
<evidence type="ECO:0000259" key="11">
    <source>
        <dbReference type="Pfam" id="PF00593"/>
    </source>
</evidence>
<name>A0ABY7WIF3_9SPHI</name>
<evidence type="ECO:0000259" key="12">
    <source>
        <dbReference type="Pfam" id="PF07715"/>
    </source>
</evidence>
<evidence type="ECO:0000313" key="13">
    <source>
        <dbReference type="EMBL" id="WDF69397.1"/>
    </source>
</evidence>
<evidence type="ECO:0000256" key="9">
    <source>
        <dbReference type="RuleBase" id="RU003357"/>
    </source>
</evidence>
<dbReference type="RefSeq" id="WP_274268113.1">
    <property type="nucleotide sequence ID" value="NZ_CP117880.1"/>
</dbReference>
<dbReference type="InterPro" id="IPR008969">
    <property type="entry name" value="CarboxyPept-like_regulatory"/>
</dbReference>
<evidence type="ECO:0000256" key="6">
    <source>
        <dbReference type="ARBA" id="ARBA00023136"/>
    </source>
</evidence>
<evidence type="ECO:0000313" key="14">
    <source>
        <dbReference type="Proteomes" id="UP001221558"/>
    </source>
</evidence>
<dbReference type="InterPro" id="IPR023996">
    <property type="entry name" value="TonB-dep_OMP_SusC/RagA"/>
</dbReference>
<comment type="subcellular location">
    <subcellularLocation>
        <location evidence="1 8">Cell outer membrane</location>
        <topology evidence="1 8">Multi-pass membrane protein</topology>
    </subcellularLocation>
</comment>
<evidence type="ECO:0000256" key="4">
    <source>
        <dbReference type="ARBA" id="ARBA00022692"/>
    </source>
</evidence>
<dbReference type="InterPro" id="IPR036942">
    <property type="entry name" value="Beta-barrel_TonB_sf"/>
</dbReference>
<sequence>MTRYVLIFFLCCISLFGAHAQNRTITGTVISAENDKPLAGVTIGVSGTATSTQTDENGRYSIIVSAARGKIAFSNIGFIPQTIQLTQSTELNVRLTPESNYLEEAVVTGYGTQRRGDITGAIATVNPKAIENMPVQSFDRALQGQASGVQINASSGVPGASVQMRIRGTGSIAAGNEPLYIVDGVQINSNTSTSFVNSNPLAFLNTNDIESISVLKDAAASAIYGAQAANGVVLITTKKGKSGKGQINFNSYLGWTEPMPQVNMMNSQQYVQARKEAIWNRNPNRSEEENRNAWLDALVLPRTTTDAEIAALPTYNWQDEAFRSGKNQNYELSFSGGNERTKVFLSGSYNNQEGAVIGIDFKRATVLSNISHKPLDWLTVELNANLSTVTQNGAAGSSGSTGAFAAPQYAAPMMLPYIPIFNEDGSYNAPPSGLPGDMTHNSIFATSVNTIKSNTRALVGNTSFTAQILPGLTFKSFYGLDYRTIASENYRDPRTVDGFARNGLLELDNYENINFLTNQTFNYNTHIDEIHSLSALLGFEYRNDARDYRFMSGEGFPTFQFSTMQSAATPLNTTGSWTGFKTSGAFGQVNYDFDKRYFVSAVLRYDGSSRFGANNRYGLFPGISAAWAIDKENFMHDITWIDQLKLRASYGHTGNANIDNFAWRALYIGLDPYNAQPGIRPSGIANPDLRWERNITTNLGLDIGLFNGRISTQIEVFRRISHDLLLNRPLPYTSGYQSTSSNLGKLENKGLEITLNTTNIQVKDFSWTTNFNVSFIRNKVLSLYDGLEVLPGNQSVRVGYPLGSQFYGRYAGVNAATGKAMWYDADGNITYSLRNPLDYAIQGNSMSDSYGGFTNTLNYKGIELSAFFQYDLGRLLYNSQNTFWYRNGATSRNTLADIYERRWQEPGDITSVPRPIDTGAELGGMASGYSSSTRFLEDASYIRLKNISIGYSLPAALVSKIGARQLRVYAQGVNLITWTKWTGYDPEFSSTGTNAELGTTVQGSTQGMIPPLKSYTFGVQIGF</sequence>
<protein>
    <submittedName>
        <fullName evidence="13">TonB-dependent receptor</fullName>
    </submittedName>
</protein>
<dbReference type="Gene3D" id="2.40.170.20">
    <property type="entry name" value="TonB-dependent receptor, beta-barrel domain"/>
    <property type="match status" value="1"/>
</dbReference>
<dbReference type="InterPro" id="IPR039426">
    <property type="entry name" value="TonB-dep_rcpt-like"/>
</dbReference>
<feature type="domain" description="TonB-dependent receptor plug" evidence="12">
    <location>
        <begin position="117"/>
        <end position="232"/>
    </location>
</feature>